<protein>
    <recommendedName>
        <fullName evidence="3">DUF4274 domain-containing protein</fullName>
    </recommendedName>
</protein>
<dbReference type="Proteomes" id="UP001501243">
    <property type="component" value="Unassembled WGS sequence"/>
</dbReference>
<evidence type="ECO:0000313" key="1">
    <source>
        <dbReference type="EMBL" id="GAA4495095.1"/>
    </source>
</evidence>
<evidence type="ECO:0000313" key="2">
    <source>
        <dbReference type="Proteomes" id="UP001501243"/>
    </source>
</evidence>
<comment type="caution">
    <text evidence="1">The sequence shown here is derived from an EMBL/GenBank/DDBJ whole genome shotgun (WGS) entry which is preliminary data.</text>
</comment>
<name>A0ABP8PZF9_9BACT</name>
<evidence type="ECO:0008006" key="3">
    <source>
        <dbReference type="Google" id="ProtNLM"/>
    </source>
</evidence>
<proteinExistence type="predicted"/>
<sequence length="103" mass="12037">MPPENTPDQWLLAYTMGNISELAYAASWMDNLEYVLWHALTEGPRRYGRHVINSDDIKALKMLSERCGAWMFFDDTDAETPIPLDLWQEKYAQHIKDNPHALR</sequence>
<accession>A0ABP8PZF9</accession>
<keyword evidence="2" id="KW-1185">Reference proteome</keyword>
<dbReference type="RefSeq" id="WP_208132564.1">
    <property type="nucleotide sequence ID" value="NZ_BAABGQ010000004.1"/>
</dbReference>
<reference evidence="2" key="1">
    <citation type="journal article" date="2019" name="Int. J. Syst. Evol. Microbiol.">
        <title>The Global Catalogue of Microorganisms (GCM) 10K type strain sequencing project: providing services to taxonomists for standard genome sequencing and annotation.</title>
        <authorList>
            <consortium name="The Broad Institute Genomics Platform"/>
            <consortium name="The Broad Institute Genome Sequencing Center for Infectious Disease"/>
            <person name="Wu L."/>
            <person name="Ma J."/>
        </authorList>
    </citation>
    <scope>NUCLEOTIDE SEQUENCE [LARGE SCALE GENOMIC DNA]</scope>
    <source>
        <strain evidence="2">JCM 17841</strain>
    </source>
</reference>
<gene>
    <name evidence="1" type="ORF">GCM10023172_06250</name>
</gene>
<dbReference type="EMBL" id="BAABGQ010000004">
    <property type="protein sequence ID" value="GAA4495095.1"/>
    <property type="molecule type" value="Genomic_DNA"/>
</dbReference>
<organism evidence="1 2">
    <name type="scientific">Hymenobacter ginsengisoli</name>
    <dbReference type="NCBI Taxonomy" id="1051626"/>
    <lineage>
        <taxon>Bacteria</taxon>
        <taxon>Pseudomonadati</taxon>
        <taxon>Bacteroidota</taxon>
        <taxon>Cytophagia</taxon>
        <taxon>Cytophagales</taxon>
        <taxon>Hymenobacteraceae</taxon>
        <taxon>Hymenobacter</taxon>
    </lineage>
</organism>